<reference evidence="3" key="2">
    <citation type="submission" date="2023-02" db="EMBL/GenBank/DDBJ databases">
        <authorList>
            <person name="Swenson N.G."/>
            <person name="Wegrzyn J.L."/>
            <person name="Mcevoy S.L."/>
        </authorList>
    </citation>
    <scope>NUCLEOTIDE SEQUENCE</scope>
    <source>
        <strain evidence="3">91603</strain>
        <tissue evidence="3">Leaf</tissue>
    </source>
</reference>
<dbReference type="EMBL" id="JAJSOW010000102">
    <property type="protein sequence ID" value="KAI9177661.1"/>
    <property type="molecule type" value="Genomic_DNA"/>
</dbReference>
<accession>A0AAD5IWA4</accession>
<evidence type="ECO:0000313" key="4">
    <source>
        <dbReference type="Proteomes" id="UP001064489"/>
    </source>
</evidence>
<dbReference type="AlphaFoldDB" id="A0AAD5IWA4"/>
<reference evidence="3" key="1">
    <citation type="journal article" date="2022" name="Plant J.">
        <title>Strategies of tolerance reflected in two North American maple genomes.</title>
        <authorList>
            <person name="McEvoy S.L."/>
            <person name="Sezen U.U."/>
            <person name="Trouern-Trend A."/>
            <person name="McMahon S.M."/>
            <person name="Schaberg P.G."/>
            <person name="Yang J."/>
            <person name="Wegrzyn J.L."/>
            <person name="Swenson N.G."/>
        </authorList>
    </citation>
    <scope>NUCLEOTIDE SEQUENCE</scope>
    <source>
        <strain evidence="3">91603</strain>
    </source>
</reference>
<feature type="region of interest" description="Disordered" evidence="2">
    <location>
        <begin position="142"/>
        <end position="189"/>
    </location>
</feature>
<proteinExistence type="predicted"/>
<keyword evidence="4" id="KW-1185">Reference proteome</keyword>
<feature type="coiled-coil region" evidence="1">
    <location>
        <begin position="53"/>
        <end position="129"/>
    </location>
</feature>
<name>A0AAD5IWA4_ACENE</name>
<comment type="caution">
    <text evidence="3">The sequence shown here is derived from an EMBL/GenBank/DDBJ whole genome shotgun (WGS) entry which is preliminary data.</text>
</comment>
<dbReference type="Proteomes" id="UP001064489">
    <property type="component" value="Chromosome 5"/>
</dbReference>
<evidence type="ECO:0000313" key="3">
    <source>
        <dbReference type="EMBL" id="KAI9177661.1"/>
    </source>
</evidence>
<evidence type="ECO:0000256" key="1">
    <source>
        <dbReference type="SAM" id="Coils"/>
    </source>
</evidence>
<protein>
    <submittedName>
        <fullName evidence="3">Uncharacterized protein</fullName>
    </submittedName>
</protein>
<evidence type="ECO:0000256" key="2">
    <source>
        <dbReference type="SAM" id="MobiDB-lite"/>
    </source>
</evidence>
<feature type="compositionally biased region" description="Polar residues" evidence="2">
    <location>
        <begin position="160"/>
        <end position="170"/>
    </location>
</feature>
<keyword evidence="1" id="KW-0175">Coiled coil</keyword>
<gene>
    <name evidence="3" type="ORF">LWI28_017824</name>
</gene>
<organism evidence="3 4">
    <name type="scientific">Acer negundo</name>
    <name type="common">Box elder</name>
    <dbReference type="NCBI Taxonomy" id="4023"/>
    <lineage>
        <taxon>Eukaryota</taxon>
        <taxon>Viridiplantae</taxon>
        <taxon>Streptophyta</taxon>
        <taxon>Embryophyta</taxon>
        <taxon>Tracheophyta</taxon>
        <taxon>Spermatophyta</taxon>
        <taxon>Magnoliopsida</taxon>
        <taxon>eudicotyledons</taxon>
        <taxon>Gunneridae</taxon>
        <taxon>Pentapetalae</taxon>
        <taxon>rosids</taxon>
        <taxon>malvids</taxon>
        <taxon>Sapindales</taxon>
        <taxon>Sapindaceae</taxon>
        <taxon>Hippocastanoideae</taxon>
        <taxon>Acereae</taxon>
        <taxon>Acer</taxon>
    </lineage>
</organism>
<sequence>MTGVEQDSLMAESVDEVVASFSKMHLQYGFIASHFVDLVCKIATEVSYYKQGISFLDDSIKNLERQLQKRDAKLMHRDNSIRVLKLDRELVEKTVGELMSEKVQLEVQIERLEQKMEKCERVIKRENKRNVNVYLGRYMDAQPELQGKDPSYPLDEMTYPYNQEATQLPNSPSSPDSPDSSEGNATYSP</sequence>
<feature type="compositionally biased region" description="Low complexity" evidence="2">
    <location>
        <begin position="171"/>
        <end position="181"/>
    </location>
</feature>